<gene>
    <name evidence="3" type="ORF">NE536_13745</name>
</gene>
<dbReference type="Gene3D" id="2.60.40.10">
    <property type="entry name" value="Immunoglobulins"/>
    <property type="match status" value="1"/>
</dbReference>
<feature type="compositionally biased region" description="Polar residues" evidence="1">
    <location>
        <begin position="618"/>
        <end position="631"/>
    </location>
</feature>
<comment type="caution">
    <text evidence="3">The sequence shown here is derived from an EMBL/GenBank/DDBJ whole genome shotgun (WGS) entry which is preliminary data.</text>
</comment>
<evidence type="ECO:0000256" key="1">
    <source>
        <dbReference type="SAM" id="MobiDB-lite"/>
    </source>
</evidence>
<dbReference type="Proteomes" id="UP001155604">
    <property type="component" value="Unassembled WGS sequence"/>
</dbReference>
<name>A0A9X2WWM7_9GAMM</name>
<accession>A0A9X2WWM7</accession>
<organism evidence="3 4">
    <name type="scientific">Shewanella septentrionalis</name>
    <dbReference type="NCBI Taxonomy" id="2952223"/>
    <lineage>
        <taxon>Bacteria</taxon>
        <taxon>Pseudomonadati</taxon>
        <taxon>Pseudomonadota</taxon>
        <taxon>Gammaproteobacteria</taxon>
        <taxon>Alteromonadales</taxon>
        <taxon>Shewanellaceae</taxon>
        <taxon>Shewanella</taxon>
    </lineage>
</organism>
<evidence type="ECO:0000256" key="2">
    <source>
        <dbReference type="SAM" id="SignalP"/>
    </source>
</evidence>
<dbReference type="RefSeq" id="WP_261273037.1">
    <property type="nucleotide sequence ID" value="NZ_JAMTCC010000022.1"/>
</dbReference>
<dbReference type="InterPro" id="IPR013783">
    <property type="entry name" value="Ig-like_fold"/>
</dbReference>
<feature type="signal peptide" evidence="2">
    <location>
        <begin position="1"/>
        <end position="21"/>
    </location>
</feature>
<dbReference type="AlphaFoldDB" id="A0A9X2WWM7"/>
<feature type="chain" id="PRO_5040799256" description="Lipoprotein" evidence="2">
    <location>
        <begin position="22"/>
        <end position="651"/>
    </location>
</feature>
<evidence type="ECO:0008006" key="5">
    <source>
        <dbReference type="Google" id="ProtNLM"/>
    </source>
</evidence>
<dbReference type="Pfam" id="PF22352">
    <property type="entry name" value="K319L-like_PKD"/>
    <property type="match status" value="1"/>
</dbReference>
<evidence type="ECO:0000313" key="3">
    <source>
        <dbReference type="EMBL" id="MCT7946422.1"/>
    </source>
</evidence>
<reference evidence="3" key="1">
    <citation type="journal article" date="2023" name="Int. J. Syst. Evol. Microbiol.">
        <title>&lt;i&gt;Shewanella septentrionalis&lt;/i&gt; sp. nov. and &lt;i&gt;Shewanella holmiensis&lt;/i&gt; sp. nov., isolated from Baltic Sea water and sediments.</title>
        <authorList>
            <person name="Martin-Rodriguez A.J."/>
            <person name="Thorell K."/>
            <person name="Joffre E."/>
            <person name="Jensie-Markopoulos S."/>
            <person name="Moore E.R.B."/>
            <person name="Sjoling A."/>
        </authorList>
    </citation>
    <scope>NUCLEOTIDE SEQUENCE</scope>
    <source>
        <strain evidence="3">SP1W3</strain>
    </source>
</reference>
<feature type="region of interest" description="Disordered" evidence="1">
    <location>
        <begin position="618"/>
        <end position="651"/>
    </location>
</feature>
<keyword evidence="2" id="KW-0732">Signal</keyword>
<keyword evidence="4" id="KW-1185">Reference proteome</keyword>
<proteinExistence type="predicted"/>
<sequence length="651" mass="71014">MGISIPLKLLGLITCSSLLMACGGGGDSNTDNGGVTPPSSSLPRCTESISPLLVTTSSSIRFQTEPTYVAGQSSAIIANILNRDSQNLTFRWQQIDGPNIQLVSQNSPVLAFDAPTAGDYRFSLHVTGSNLDASGEIGINVDPASSAILNVRQDHQVVEGNSVSLRLGQQSGLSAANISWCVASGPDLMVDLSDPFRPLFTAPTVAQDTITRLKVNASINGNPLSDDAFVLTTAAPAISSQYFDTPVARTHAYRPASPYANVLAGCVYSNQLNDSCTINTLPLIGQTSSDLNRETILNRVLVSHDWMGDNFAAFLAQMDPNSDFARLLQSVTAVVISYDVRPSFYWVVTGAIYLDPDDLWLTPSQRDTINEAPDYRSNFGDDLNFVMPWRYVKDNQYASLGVPITVRADRTLAQINPDLASLLYHELAHANDFFPRSVHASLTGPRLLDDYSRRNANKSLISDQVSTSYPLMSTEMMGLANVRFLGAAANNVQKAYQPSDVSTFFSTDIASDFYAYSSTREDTAMLFEEAMMSYRYQILRDVAVTNKPAVLTADTLIIDWGQRGRIAQDSLENRAALVIDEILPELDGISLIESLPEPIAMTQGQSWRQTLATSPANAQLKGQNNAPTNDVQPRFEPELHLSGDRHRHPQQ</sequence>
<feature type="compositionally biased region" description="Basic and acidic residues" evidence="1">
    <location>
        <begin position="633"/>
        <end position="644"/>
    </location>
</feature>
<protein>
    <recommendedName>
        <fullName evidence="5">Lipoprotein</fullName>
    </recommendedName>
</protein>
<dbReference type="EMBL" id="JAMTCC010000022">
    <property type="protein sequence ID" value="MCT7946422.1"/>
    <property type="molecule type" value="Genomic_DNA"/>
</dbReference>
<evidence type="ECO:0000313" key="4">
    <source>
        <dbReference type="Proteomes" id="UP001155604"/>
    </source>
</evidence>